<gene>
    <name evidence="1" type="ORF">DFH07DRAFT_752848</name>
</gene>
<dbReference type="EMBL" id="JARJLG010000140">
    <property type="protein sequence ID" value="KAJ7737881.1"/>
    <property type="molecule type" value="Genomic_DNA"/>
</dbReference>
<dbReference type="AlphaFoldDB" id="A0AAD7I9N7"/>
<reference evidence="1" key="1">
    <citation type="submission" date="2023-03" db="EMBL/GenBank/DDBJ databases">
        <title>Massive genome expansion in bonnet fungi (Mycena s.s.) driven by repeated elements and novel gene families across ecological guilds.</title>
        <authorList>
            <consortium name="Lawrence Berkeley National Laboratory"/>
            <person name="Harder C.B."/>
            <person name="Miyauchi S."/>
            <person name="Viragh M."/>
            <person name="Kuo A."/>
            <person name="Thoen E."/>
            <person name="Andreopoulos B."/>
            <person name="Lu D."/>
            <person name="Skrede I."/>
            <person name="Drula E."/>
            <person name="Henrissat B."/>
            <person name="Morin E."/>
            <person name="Kohler A."/>
            <person name="Barry K."/>
            <person name="LaButti K."/>
            <person name="Morin E."/>
            <person name="Salamov A."/>
            <person name="Lipzen A."/>
            <person name="Mereny Z."/>
            <person name="Hegedus B."/>
            <person name="Baldrian P."/>
            <person name="Stursova M."/>
            <person name="Weitz H."/>
            <person name="Taylor A."/>
            <person name="Grigoriev I.V."/>
            <person name="Nagy L.G."/>
            <person name="Martin F."/>
            <person name="Kauserud H."/>
        </authorList>
    </citation>
    <scope>NUCLEOTIDE SEQUENCE</scope>
    <source>
        <strain evidence="1">CBHHK188m</strain>
    </source>
</reference>
<proteinExistence type="predicted"/>
<evidence type="ECO:0000313" key="1">
    <source>
        <dbReference type="EMBL" id="KAJ7737881.1"/>
    </source>
</evidence>
<keyword evidence="2" id="KW-1185">Reference proteome</keyword>
<accession>A0AAD7I9N7</accession>
<dbReference type="Proteomes" id="UP001215280">
    <property type="component" value="Unassembled WGS sequence"/>
</dbReference>
<comment type="caution">
    <text evidence="1">The sequence shown here is derived from an EMBL/GenBank/DDBJ whole genome shotgun (WGS) entry which is preliminary data.</text>
</comment>
<evidence type="ECO:0000313" key="2">
    <source>
        <dbReference type="Proteomes" id="UP001215280"/>
    </source>
</evidence>
<name>A0AAD7I9N7_9AGAR</name>
<dbReference type="PANTHER" id="PTHR34587">
    <property type="entry name" value="VWFA DOMAIN-CONTAINING PROTEIN"/>
    <property type="match status" value="1"/>
</dbReference>
<protein>
    <submittedName>
        <fullName evidence="1">Uncharacterized protein</fullName>
    </submittedName>
</protein>
<dbReference type="InterPro" id="IPR053216">
    <property type="entry name" value="Appressorial_penetr-assoc"/>
</dbReference>
<sequence length="368" mass="35092">MTFPALDPSVICSGFTNDGQNPPVAGQTASSTSTNNYINFCALTLPDTPLTNGAQITTGSCNPTPIGLIPAVDQMPSAKFTFPQNFATIAANTPFNLTMAIQNMQTGIFTNAALTYFAAPQTLNPSGQIIGHSHFVVESLTSLDQTTPNDPEKFVFFKGIDNAAVNGVLSATVAAGLPAGVYRVCSINSASNHQPVIVPIAQHGSLDDCSYFTAVDGGAAATGANSTASATGAANSTAIATGANSTAVATGAANSTEAASAVASAVATGKAAKGKGGKAAASSAVVASASAVAAAPAVSASASAPAVAAAASASAAPAVAAAASASAAPAAAAAANASAAPAVAASASAAPAVAASASSGKSSGKGKN</sequence>
<organism evidence="1 2">
    <name type="scientific">Mycena maculata</name>
    <dbReference type="NCBI Taxonomy" id="230809"/>
    <lineage>
        <taxon>Eukaryota</taxon>
        <taxon>Fungi</taxon>
        <taxon>Dikarya</taxon>
        <taxon>Basidiomycota</taxon>
        <taxon>Agaricomycotina</taxon>
        <taxon>Agaricomycetes</taxon>
        <taxon>Agaricomycetidae</taxon>
        <taxon>Agaricales</taxon>
        <taxon>Marasmiineae</taxon>
        <taxon>Mycenaceae</taxon>
        <taxon>Mycena</taxon>
    </lineage>
</organism>
<dbReference type="PANTHER" id="PTHR34587:SF2">
    <property type="entry name" value="G-PROTEIN COUPLED RECEPTORS FAMILY 1 PROFILE DOMAIN-CONTAINING PROTEIN"/>
    <property type="match status" value="1"/>
</dbReference>